<dbReference type="Gene3D" id="3.40.190.10">
    <property type="entry name" value="Periplasmic binding protein-like II"/>
    <property type="match status" value="1"/>
</dbReference>
<sequence>MKKFIRLAWAVVLAVAPLAAAHAQAAYPAKPVRIIVPFSAGGIVDSVARLVGDKLSTMNGQPFIVENKTGAGGAIGTDFVAKAPADGYTLLLVSPSHAVGPSLQKVTWNPVRDFKAIAGFGIVPNVIVVHPSVQAGTMAQLVELARKSDPPLTYATAGLGTSNHLSGELLAQEAHIKLTHVPYKGQTDALNDLLGGRVAMMPLTAALAMPHAKSGKLRALAVTTAKRASALPDLPTVAESANLPNYEVGTWFGLVAPANTPAPVLQKLAADVERVVAQPDVQAKFASLGMELALQTPAQFDAFVAREYEKWGRVIKQAGIEAN</sequence>
<dbReference type="PANTHER" id="PTHR42928:SF5">
    <property type="entry name" value="BLR1237 PROTEIN"/>
    <property type="match status" value="1"/>
</dbReference>
<dbReference type="CDD" id="cd13578">
    <property type="entry name" value="PBP2_Bug27"/>
    <property type="match status" value="1"/>
</dbReference>
<dbReference type="EMBL" id="NKDB02000003">
    <property type="protein sequence ID" value="RKJ95572.1"/>
    <property type="molecule type" value="Genomic_DNA"/>
</dbReference>
<reference evidence="3 4" key="1">
    <citation type="submission" date="2018-09" db="EMBL/GenBank/DDBJ databases">
        <title>Genome comparison of Alicycliphilus sp. BQ1, a polyurethanolytic bacterium, with its closest phylogenetic relatives Alicycliphilus denitrificans BC and K601, unable to attack polyurethane.</title>
        <authorList>
            <person name="Loza-Tavera H."/>
            <person name="Lozano L."/>
            <person name="Cevallos M."/>
            <person name="Maya-Lucas O."/>
            <person name="Garcia-Mena J."/>
            <person name="Hernandez J."/>
        </authorList>
    </citation>
    <scope>NUCLEOTIDE SEQUENCE [LARGE SCALE GENOMIC DNA]</scope>
    <source>
        <strain evidence="3 4">BQ1</strain>
    </source>
</reference>
<comment type="similarity">
    <text evidence="1">Belongs to the UPF0065 (bug) family.</text>
</comment>
<feature type="signal peptide" evidence="2">
    <location>
        <begin position="1"/>
        <end position="25"/>
    </location>
</feature>
<feature type="chain" id="PRO_5018644818" evidence="2">
    <location>
        <begin position="26"/>
        <end position="323"/>
    </location>
</feature>
<dbReference type="PANTHER" id="PTHR42928">
    <property type="entry name" value="TRICARBOXYLATE-BINDING PROTEIN"/>
    <property type="match status" value="1"/>
</dbReference>
<dbReference type="Proteomes" id="UP000216225">
    <property type="component" value="Unassembled WGS sequence"/>
</dbReference>
<dbReference type="InterPro" id="IPR005064">
    <property type="entry name" value="BUG"/>
</dbReference>
<dbReference type="SUPFAM" id="SSF53850">
    <property type="entry name" value="Periplasmic binding protein-like II"/>
    <property type="match status" value="1"/>
</dbReference>
<dbReference type="AlphaFoldDB" id="A0A3R7FDY5"/>
<evidence type="ECO:0000256" key="1">
    <source>
        <dbReference type="ARBA" id="ARBA00006987"/>
    </source>
</evidence>
<dbReference type="PIRSF" id="PIRSF017082">
    <property type="entry name" value="YflP"/>
    <property type="match status" value="1"/>
</dbReference>
<evidence type="ECO:0000313" key="3">
    <source>
        <dbReference type="EMBL" id="RKJ95572.1"/>
    </source>
</evidence>
<gene>
    <name evidence="3" type="ORF">CE154_016705</name>
</gene>
<evidence type="ECO:0000313" key="4">
    <source>
        <dbReference type="Proteomes" id="UP000216225"/>
    </source>
</evidence>
<keyword evidence="2" id="KW-0732">Signal</keyword>
<protein>
    <submittedName>
        <fullName evidence="3">Tripartite tricarboxylate transporter substrate binding protein</fullName>
    </submittedName>
</protein>
<dbReference type="Pfam" id="PF03401">
    <property type="entry name" value="TctC"/>
    <property type="match status" value="1"/>
</dbReference>
<name>A0A3R7FDY5_9BURK</name>
<dbReference type="Gene3D" id="3.40.190.150">
    <property type="entry name" value="Bordetella uptake gene, domain 1"/>
    <property type="match status" value="1"/>
</dbReference>
<proteinExistence type="inferred from homology"/>
<evidence type="ECO:0000256" key="2">
    <source>
        <dbReference type="SAM" id="SignalP"/>
    </source>
</evidence>
<accession>A0A3R7FDY5</accession>
<dbReference type="InterPro" id="IPR042100">
    <property type="entry name" value="Bug_dom1"/>
</dbReference>
<organism evidence="3 4">
    <name type="scientific">Alicycliphilus denitrificans</name>
    <dbReference type="NCBI Taxonomy" id="179636"/>
    <lineage>
        <taxon>Bacteria</taxon>
        <taxon>Pseudomonadati</taxon>
        <taxon>Pseudomonadota</taxon>
        <taxon>Betaproteobacteria</taxon>
        <taxon>Burkholderiales</taxon>
        <taxon>Comamonadaceae</taxon>
        <taxon>Alicycliphilus</taxon>
    </lineage>
</organism>
<comment type="caution">
    <text evidence="3">The sequence shown here is derived from an EMBL/GenBank/DDBJ whole genome shotgun (WGS) entry which is preliminary data.</text>
</comment>
<dbReference type="RefSeq" id="WP_094439591.1">
    <property type="nucleotide sequence ID" value="NZ_NKDB02000003.1"/>
</dbReference>